<accession>A0A1H1L3Z1</accession>
<feature type="chain" id="PRO_5009253074" description="Type IV pili methyl-accepting chemotaxis transducer N-term" evidence="1">
    <location>
        <begin position="23"/>
        <end position="256"/>
    </location>
</feature>
<evidence type="ECO:0008006" key="4">
    <source>
        <dbReference type="Google" id="ProtNLM"/>
    </source>
</evidence>
<organism evidence="2 3">
    <name type="scientific">Halopseudomonas litoralis</name>
    <dbReference type="NCBI Taxonomy" id="797277"/>
    <lineage>
        <taxon>Bacteria</taxon>
        <taxon>Pseudomonadati</taxon>
        <taxon>Pseudomonadota</taxon>
        <taxon>Gammaproteobacteria</taxon>
        <taxon>Pseudomonadales</taxon>
        <taxon>Pseudomonadaceae</taxon>
        <taxon>Halopseudomonas</taxon>
    </lineage>
</organism>
<protein>
    <recommendedName>
        <fullName evidence="4">Type IV pili methyl-accepting chemotaxis transducer N-term</fullName>
    </recommendedName>
</protein>
<keyword evidence="3" id="KW-1185">Reference proteome</keyword>
<dbReference type="AlphaFoldDB" id="A0A1H1L3Z1"/>
<keyword evidence="1" id="KW-0732">Signal</keyword>
<evidence type="ECO:0000313" key="2">
    <source>
        <dbReference type="EMBL" id="SDR68629.1"/>
    </source>
</evidence>
<name>A0A1H1L3Z1_9GAMM</name>
<reference evidence="3" key="1">
    <citation type="submission" date="2016-10" db="EMBL/GenBank/DDBJ databases">
        <authorList>
            <person name="Varghese N."/>
            <person name="Submissions S."/>
        </authorList>
    </citation>
    <scope>NUCLEOTIDE SEQUENCE [LARGE SCALE GENOMIC DNA]</scope>
    <source>
        <strain evidence="3">2SM5</strain>
    </source>
</reference>
<dbReference type="OrthoDB" id="6871517at2"/>
<feature type="signal peptide" evidence="1">
    <location>
        <begin position="1"/>
        <end position="22"/>
    </location>
</feature>
<evidence type="ECO:0000256" key="1">
    <source>
        <dbReference type="SAM" id="SignalP"/>
    </source>
</evidence>
<dbReference type="RefSeq" id="WP_090271491.1">
    <property type="nucleotide sequence ID" value="NZ_LT629748.1"/>
</dbReference>
<gene>
    <name evidence="2" type="ORF">SAMN05216198_0040</name>
</gene>
<evidence type="ECO:0000313" key="3">
    <source>
        <dbReference type="Proteomes" id="UP000243426"/>
    </source>
</evidence>
<dbReference type="Proteomes" id="UP000243426">
    <property type="component" value="Chromosome I"/>
</dbReference>
<proteinExistence type="predicted"/>
<dbReference type="EMBL" id="LT629748">
    <property type="protein sequence ID" value="SDR68629.1"/>
    <property type="molecule type" value="Genomic_DNA"/>
</dbReference>
<sequence>MKTQLKYLLTLLLLGFAVQAQANADAQLAQNLHEFRSESYRAATYLLIDNNLFERVREPGNRETYNDALSNMEKLLRLMDNPSELRSSFNEFISLIRELENQTQEEAHYHLATVNRIMMAHGKLDKAAAAQYSALAGAISENLHTLHQQSLETSQILLLYQNSMFSSIGIYFIEPGETVFQNMDASIVRRSEALKSLLPELSGTLDDLDKQYSFVQPRLLNHRSDWVPTIAAFYLLRNTETLNDLAREQVRQNKTS</sequence>